<dbReference type="Gene3D" id="1.10.10.10">
    <property type="entry name" value="Winged helix-like DNA-binding domain superfamily/Winged helix DNA-binding domain"/>
    <property type="match status" value="1"/>
</dbReference>
<dbReference type="CDD" id="cd00090">
    <property type="entry name" value="HTH_ARSR"/>
    <property type="match status" value="1"/>
</dbReference>
<evidence type="ECO:0000313" key="3">
    <source>
        <dbReference type="Proteomes" id="UP001589818"/>
    </source>
</evidence>
<keyword evidence="3" id="KW-1185">Reference proteome</keyword>
<reference evidence="2 3" key="1">
    <citation type="submission" date="2024-09" db="EMBL/GenBank/DDBJ databases">
        <authorList>
            <person name="Sun Q."/>
            <person name="Mori K."/>
        </authorList>
    </citation>
    <scope>NUCLEOTIDE SEQUENCE [LARGE SCALE GENOMIC DNA]</scope>
    <source>
        <strain evidence="2 3">CCM 4839</strain>
    </source>
</reference>
<dbReference type="PANTHER" id="PTHR38600:SF2">
    <property type="entry name" value="SLL0088 PROTEIN"/>
    <property type="match status" value="1"/>
</dbReference>
<dbReference type="Pfam" id="PF12840">
    <property type="entry name" value="HTH_20"/>
    <property type="match status" value="1"/>
</dbReference>
<dbReference type="InterPro" id="IPR011991">
    <property type="entry name" value="ArsR-like_HTH"/>
</dbReference>
<accession>A0ABV6JJC4</accession>
<sequence>MKPKDDLSTREMILHLFKTNDELSAKELTDRLNITCMAVRRHIDVLERDGFVESRTVRQPMGRPTAMYRLTAHADSLFPNQYHAVALDLLDELVQETEPGMVDRLFERRAETLYNKYAGSMEGKDLEGKIATLAQIQNDNGYMVDWQKIREDEFLFTEHNCPISRIAVQYKHVCQCELKLFGALLGADITRPECLSHGSTKCAYTIRRRNQPSSSLVRSRFED</sequence>
<dbReference type="EMBL" id="JBHLVF010000047">
    <property type="protein sequence ID" value="MFC0396023.1"/>
    <property type="molecule type" value="Genomic_DNA"/>
</dbReference>
<name>A0ABV6JJC4_9BACL</name>
<gene>
    <name evidence="2" type="ORF">ACFFJ8_32205</name>
</gene>
<dbReference type="InterPro" id="IPR036390">
    <property type="entry name" value="WH_DNA-bd_sf"/>
</dbReference>
<dbReference type="PANTHER" id="PTHR38600">
    <property type="entry name" value="TRANSCRIPTIONAL REGULATORY PROTEIN"/>
    <property type="match status" value="1"/>
</dbReference>
<dbReference type="SUPFAM" id="SSF46785">
    <property type="entry name" value="Winged helix' DNA-binding domain"/>
    <property type="match status" value="1"/>
</dbReference>
<keyword evidence="1" id="KW-0238">DNA-binding</keyword>
<dbReference type="RefSeq" id="WP_256555138.1">
    <property type="nucleotide sequence ID" value="NZ_JANHOF010000002.1"/>
</dbReference>
<evidence type="ECO:0000313" key="2">
    <source>
        <dbReference type="EMBL" id="MFC0396023.1"/>
    </source>
</evidence>
<protein>
    <submittedName>
        <fullName evidence="2">Helix-turn-helix transcriptional regulator</fullName>
    </submittedName>
</protein>
<comment type="caution">
    <text evidence="2">The sequence shown here is derived from an EMBL/GenBank/DDBJ whole genome shotgun (WGS) entry which is preliminary data.</text>
</comment>
<organism evidence="2 3">
    <name type="scientific">Paenibacillus mendelii</name>
    <dbReference type="NCBI Taxonomy" id="206163"/>
    <lineage>
        <taxon>Bacteria</taxon>
        <taxon>Bacillati</taxon>
        <taxon>Bacillota</taxon>
        <taxon>Bacilli</taxon>
        <taxon>Bacillales</taxon>
        <taxon>Paenibacillaceae</taxon>
        <taxon>Paenibacillus</taxon>
    </lineage>
</organism>
<proteinExistence type="predicted"/>
<dbReference type="Proteomes" id="UP001589818">
    <property type="component" value="Unassembled WGS sequence"/>
</dbReference>
<evidence type="ECO:0000256" key="1">
    <source>
        <dbReference type="ARBA" id="ARBA00023125"/>
    </source>
</evidence>
<dbReference type="InterPro" id="IPR036388">
    <property type="entry name" value="WH-like_DNA-bd_sf"/>
</dbReference>